<evidence type="ECO:0000313" key="2">
    <source>
        <dbReference type="EMBL" id="QWZ09959.1"/>
    </source>
</evidence>
<evidence type="ECO:0000259" key="1">
    <source>
        <dbReference type="Pfam" id="PF13472"/>
    </source>
</evidence>
<protein>
    <submittedName>
        <fullName evidence="2">SGNH/GDSL hydrolase family protein</fullName>
    </submittedName>
</protein>
<dbReference type="CDD" id="cd00229">
    <property type="entry name" value="SGNH_hydrolase"/>
    <property type="match status" value="1"/>
</dbReference>
<dbReference type="Pfam" id="PF13472">
    <property type="entry name" value="Lipase_GDSL_2"/>
    <property type="match status" value="1"/>
</dbReference>
<evidence type="ECO:0000313" key="3">
    <source>
        <dbReference type="Proteomes" id="UP000683575"/>
    </source>
</evidence>
<dbReference type="AlphaFoldDB" id="A0A975T1N5"/>
<reference evidence="2" key="1">
    <citation type="submission" date="2021-06" db="EMBL/GenBank/DDBJ databases">
        <title>Complete genome sequence of Nocardioides sp. G188.</title>
        <authorList>
            <person name="Im W.-T."/>
        </authorList>
    </citation>
    <scope>NUCLEOTIDE SEQUENCE</scope>
    <source>
        <strain evidence="2">G188</strain>
    </source>
</reference>
<dbReference type="InterPro" id="IPR013830">
    <property type="entry name" value="SGNH_hydro"/>
</dbReference>
<dbReference type="Proteomes" id="UP000683575">
    <property type="component" value="Chromosome"/>
</dbReference>
<dbReference type="EMBL" id="CP077062">
    <property type="protein sequence ID" value="QWZ09959.1"/>
    <property type="molecule type" value="Genomic_DNA"/>
</dbReference>
<organism evidence="2 3">
    <name type="scientific">Nocardioides panacis</name>
    <dbReference type="NCBI Taxonomy" id="2849501"/>
    <lineage>
        <taxon>Bacteria</taxon>
        <taxon>Bacillati</taxon>
        <taxon>Actinomycetota</taxon>
        <taxon>Actinomycetes</taxon>
        <taxon>Propionibacteriales</taxon>
        <taxon>Nocardioidaceae</taxon>
        <taxon>Nocardioides</taxon>
    </lineage>
</organism>
<proteinExistence type="predicted"/>
<dbReference type="RefSeq" id="WP_216941805.1">
    <property type="nucleotide sequence ID" value="NZ_CP077062.1"/>
</dbReference>
<sequence length="251" mass="26222">MVLFALVGAAPVRDAEAAGQRGRPTPHVVLALGDSVPAGTACGCRAFPREYGALLGRHTGASVTVDNAAVSGLGTNGLLAQLRQPRVVAAARRTDVFLLTIGANDFGAQHDRVVHGACAVNTASDCVRDRLASMRAHLATILAQIRTLRAGHPTTVLVTGYWNVFEDGTVAQHAAGAAGLRASIGLTRRVNRTISSVSRSAGARYVDIFAPFQRHGVDIDSLLAPDGDHPDAAGHRLIAAELLRAGLPRLR</sequence>
<gene>
    <name evidence="2" type="ORF">KRR39_09640</name>
</gene>
<dbReference type="InterPro" id="IPR051532">
    <property type="entry name" value="Ester_Hydrolysis_Enzymes"/>
</dbReference>
<dbReference type="PANTHER" id="PTHR30383:SF5">
    <property type="entry name" value="SGNH HYDROLASE-TYPE ESTERASE DOMAIN-CONTAINING PROTEIN"/>
    <property type="match status" value="1"/>
</dbReference>
<dbReference type="GO" id="GO:0004622">
    <property type="term" value="F:phosphatidylcholine lysophospholipase activity"/>
    <property type="evidence" value="ECO:0007669"/>
    <property type="project" value="TreeGrafter"/>
</dbReference>
<accession>A0A975T1N5</accession>
<keyword evidence="3" id="KW-1185">Reference proteome</keyword>
<dbReference type="KEGG" id="nps:KRR39_09640"/>
<dbReference type="PANTHER" id="PTHR30383">
    <property type="entry name" value="THIOESTERASE 1/PROTEASE 1/LYSOPHOSPHOLIPASE L1"/>
    <property type="match status" value="1"/>
</dbReference>
<feature type="domain" description="SGNH hydrolase-type esterase" evidence="1">
    <location>
        <begin position="31"/>
        <end position="237"/>
    </location>
</feature>
<keyword evidence="2" id="KW-0378">Hydrolase</keyword>
<name>A0A975T1N5_9ACTN</name>